<evidence type="ECO:0000256" key="3">
    <source>
        <dbReference type="ARBA" id="ARBA00022643"/>
    </source>
</evidence>
<comment type="cofactor">
    <cofactor evidence="1">
        <name>FMN</name>
        <dbReference type="ChEBI" id="CHEBI:58210"/>
    </cofactor>
</comment>
<evidence type="ECO:0000256" key="2">
    <source>
        <dbReference type="ARBA" id="ARBA00022630"/>
    </source>
</evidence>
<name>A0A160VAW0_9ZZZZ</name>
<evidence type="ECO:0000259" key="6">
    <source>
        <dbReference type="PROSITE" id="PS51349"/>
    </source>
</evidence>
<dbReference type="EC" id="1.1.2.3" evidence="7"/>
<dbReference type="PANTHER" id="PTHR10578">
    <property type="entry name" value="S -2-HYDROXY-ACID OXIDASE-RELATED"/>
    <property type="match status" value="1"/>
</dbReference>
<dbReference type="InterPro" id="IPR037396">
    <property type="entry name" value="FMN_HAD"/>
</dbReference>
<dbReference type="CDD" id="cd02809">
    <property type="entry name" value="alpha_hydroxyacid_oxid_FMN"/>
    <property type="match status" value="1"/>
</dbReference>
<reference evidence="7" key="1">
    <citation type="submission" date="2015-10" db="EMBL/GenBank/DDBJ databases">
        <authorList>
            <person name="Gilbert D.G."/>
        </authorList>
    </citation>
    <scope>NUCLEOTIDE SEQUENCE</scope>
</reference>
<comment type="similarity">
    <text evidence="5">Belongs to the FMN-dependent alpha-hydroxy acid dehydrogenase family.</text>
</comment>
<evidence type="ECO:0000256" key="1">
    <source>
        <dbReference type="ARBA" id="ARBA00001917"/>
    </source>
</evidence>
<evidence type="ECO:0000313" key="7">
    <source>
        <dbReference type="EMBL" id="CUV01650.1"/>
    </source>
</evidence>
<dbReference type="PIRSF" id="PIRSF000138">
    <property type="entry name" value="Al-hdrx_acd_dh"/>
    <property type="match status" value="1"/>
</dbReference>
<evidence type="ECO:0000256" key="5">
    <source>
        <dbReference type="ARBA" id="ARBA00024042"/>
    </source>
</evidence>
<sequence>MLSNTNNLKAMDGVKLRPRVLADVSQRDLSTEVLGNKISFPVMLAPTGTHQRAHPEGELASTKAAGIAGTILSLSTAASYSIEEVAEVATTPLWFQLYFFKDRELTEILVRRAEDAGYGALMLTVDNLGARSTEREQRYAYTLEAERILKNFVGVELPNLPNRDNFGSSFESALHWSDLDWLRSVTNMPIVIKGIQTAEDARLCAENGVEGLVVSNHGGHALDGTEGTIDMLPEVVDAVGNSLEVYVDGGIRHGSDVLKCLALGAKAAFIGRPIFWGLSVDGQDGLSHILEILRDELDVAMGLCGLSDIKNANPSLVSYPGSRNHRGGLIASLDRLVELLEQGYIERNEFDSLKAKLLN</sequence>
<dbReference type="SUPFAM" id="SSF51395">
    <property type="entry name" value="FMN-linked oxidoreductases"/>
    <property type="match status" value="1"/>
</dbReference>
<dbReference type="EMBL" id="FAXA01000111">
    <property type="protein sequence ID" value="CUV01650.1"/>
    <property type="molecule type" value="Genomic_DNA"/>
</dbReference>
<keyword evidence="4 7" id="KW-0560">Oxidoreductase</keyword>
<keyword evidence="3" id="KW-0288">FMN</keyword>
<organism evidence="7">
    <name type="scientific">hydrothermal vent metagenome</name>
    <dbReference type="NCBI Taxonomy" id="652676"/>
    <lineage>
        <taxon>unclassified sequences</taxon>
        <taxon>metagenomes</taxon>
        <taxon>ecological metagenomes</taxon>
    </lineage>
</organism>
<dbReference type="AlphaFoldDB" id="A0A160VAW0"/>
<dbReference type="PROSITE" id="PS51349">
    <property type="entry name" value="FMN_HYDROXY_ACID_DH_2"/>
    <property type="match status" value="1"/>
</dbReference>
<dbReference type="PANTHER" id="PTHR10578:SF107">
    <property type="entry name" value="2-HYDROXYACID OXIDASE 1"/>
    <property type="match status" value="1"/>
</dbReference>
<dbReference type="GO" id="GO:0004460">
    <property type="term" value="F:L-lactate dehydrogenase (cytochrome) activity"/>
    <property type="evidence" value="ECO:0007669"/>
    <property type="project" value="UniProtKB-EC"/>
</dbReference>
<accession>A0A160VAW0</accession>
<dbReference type="Gene3D" id="3.20.20.70">
    <property type="entry name" value="Aldolase class I"/>
    <property type="match status" value="1"/>
</dbReference>
<evidence type="ECO:0000256" key="4">
    <source>
        <dbReference type="ARBA" id="ARBA00023002"/>
    </source>
</evidence>
<dbReference type="GO" id="GO:0010181">
    <property type="term" value="F:FMN binding"/>
    <property type="evidence" value="ECO:0007669"/>
    <property type="project" value="InterPro"/>
</dbReference>
<gene>
    <name evidence="7" type="ORF">MGWOODY_Clf159</name>
</gene>
<dbReference type="FunFam" id="3.20.20.70:FF:000056">
    <property type="entry name" value="hydroxyacid oxidase 2"/>
    <property type="match status" value="1"/>
</dbReference>
<dbReference type="InterPro" id="IPR000262">
    <property type="entry name" value="FMN-dep_DH"/>
</dbReference>
<dbReference type="GO" id="GO:0005737">
    <property type="term" value="C:cytoplasm"/>
    <property type="evidence" value="ECO:0007669"/>
    <property type="project" value="UniProtKB-ARBA"/>
</dbReference>
<protein>
    <submittedName>
        <fullName evidence="7">L-lactate dehydrogenase</fullName>
        <ecNumber evidence="7">1.1.2.3</ecNumber>
    </submittedName>
</protein>
<feature type="domain" description="FMN hydroxy acid dehydrogenase" evidence="6">
    <location>
        <begin position="1"/>
        <end position="322"/>
    </location>
</feature>
<keyword evidence="2" id="KW-0285">Flavoprotein</keyword>
<dbReference type="Pfam" id="PF01070">
    <property type="entry name" value="FMN_dh"/>
    <property type="match status" value="1"/>
</dbReference>
<dbReference type="InterPro" id="IPR012133">
    <property type="entry name" value="Alpha-hydoxy_acid_DH_FMN"/>
</dbReference>
<proteinExistence type="inferred from homology"/>
<dbReference type="InterPro" id="IPR013785">
    <property type="entry name" value="Aldolase_TIM"/>
</dbReference>